<comment type="similarity">
    <text evidence="1">Belongs to the ATP-dependent AMP-binding enzyme family.</text>
</comment>
<dbReference type="InterPro" id="IPR000873">
    <property type="entry name" value="AMP-dep_synth/lig_dom"/>
</dbReference>
<organism evidence="4 5">
    <name type="scientific">Catenaria anguillulae PL171</name>
    <dbReference type="NCBI Taxonomy" id="765915"/>
    <lineage>
        <taxon>Eukaryota</taxon>
        <taxon>Fungi</taxon>
        <taxon>Fungi incertae sedis</taxon>
        <taxon>Blastocladiomycota</taxon>
        <taxon>Blastocladiomycetes</taxon>
        <taxon>Blastocladiales</taxon>
        <taxon>Catenariaceae</taxon>
        <taxon>Catenaria</taxon>
    </lineage>
</organism>
<keyword evidence="5" id="KW-1185">Reference proteome</keyword>
<dbReference type="Gene3D" id="3.40.50.12780">
    <property type="entry name" value="N-terminal domain of ligase-like"/>
    <property type="match status" value="1"/>
</dbReference>
<dbReference type="PANTHER" id="PTHR24096:SF149">
    <property type="entry name" value="AMP-BINDING DOMAIN-CONTAINING PROTEIN-RELATED"/>
    <property type="match status" value="1"/>
</dbReference>
<dbReference type="AlphaFoldDB" id="A0A1Y2HCN4"/>
<evidence type="ECO:0000256" key="2">
    <source>
        <dbReference type="ARBA" id="ARBA00022598"/>
    </source>
</evidence>
<evidence type="ECO:0000259" key="3">
    <source>
        <dbReference type="Pfam" id="PF00501"/>
    </source>
</evidence>
<gene>
    <name evidence="4" type="ORF">BCR44DRAFT_65713</name>
</gene>
<dbReference type="SUPFAM" id="SSF56801">
    <property type="entry name" value="Acetyl-CoA synthetase-like"/>
    <property type="match status" value="1"/>
</dbReference>
<evidence type="ECO:0000313" key="4">
    <source>
        <dbReference type="EMBL" id="ORZ31744.1"/>
    </source>
</evidence>
<sequence>MTIPTAHPAIFTPAAELNRSEYDTHGPNVANLLLAALARNQDRQPTTPAFVRAHHPDQVTTFADLLHGSVCAARAFVHKYNVQKGDRIVILAPNHLRWPVALLAGMLAGAPVVLVSPMLTPQEAADQVASAQGKVKVVVTIAAMVKLAQAVRLDGKVDSVVVVDL</sequence>
<protein>
    <recommendedName>
        <fullName evidence="3">AMP-dependent synthetase/ligase domain-containing protein</fullName>
    </recommendedName>
</protein>
<comment type="caution">
    <text evidence="4">The sequence shown here is derived from an EMBL/GenBank/DDBJ whole genome shotgun (WGS) entry which is preliminary data.</text>
</comment>
<evidence type="ECO:0000256" key="1">
    <source>
        <dbReference type="ARBA" id="ARBA00006432"/>
    </source>
</evidence>
<dbReference type="InterPro" id="IPR042099">
    <property type="entry name" value="ANL_N_sf"/>
</dbReference>
<accession>A0A1Y2HCN4</accession>
<evidence type="ECO:0000313" key="5">
    <source>
        <dbReference type="Proteomes" id="UP000193411"/>
    </source>
</evidence>
<dbReference type="EMBL" id="MCFL01000055">
    <property type="protein sequence ID" value="ORZ31744.1"/>
    <property type="molecule type" value="Genomic_DNA"/>
</dbReference>
<dbReference type="GO" id="GO:0016405">
    <property type="term" value="F:CoA-ligase activity"/>
    <property type="evidence" value="ECO:0007669"/>
    <property type="project" value="TreeGrafter"/>
</dbReference>
<dbReference type="Proteomes" id="UP000193411">
    <property type="component" value="Unassembled WGS sequence"/>
</dbReference>
<dbReference type="OrthoDB" id="10253115at2759"/>
<name>A0A1Y2HCN4_9FUNG</name>
<feature type="domain" description="AMP-dependent synthetase/ligase" evidence="3">
    <location>
        <begin position="38"/>
        <end position="163"/>
    </location>
</feature>
<dbReference type="PANTHER" id="PTHR24096">
    <property type="entry name" value="LONG-CHAIN-FATTY-ACID--COA LIGASE"/>
    <property type="match status" value="1"/>
</dbReference>
<proteinExistence type="inferred from homology"/>
<reference evidence="4 5" key="1">
    <citation type="submission" date="2016-07" db="EMBL/GenBank/DDBJ databases">
        <title>Pervasive Adenine N6-methylation of Active Genes in Fungi.</title>
        <authorList>
            <consortium name="DOE Joint Genome Institute"/>
            <person name="Mondo S.J."/>
            <person name="Dannebaum R.O."/>
            <person name="Kuo R.C."/>
            <person name="Labutti K."/>
            <person name="Haridas S."/>
            <person name="Kuo A."/>
            <person name="Salamov A."/>
            <person name="Ahrendt S.R."/>
            <person name="Lipzen A."/>
            <person name="Sullivan W."/>
            <person name="Andreopoulos W.B."/>
            <person name="Clum A."/>
            <person name="Lindquist E."/>
            <person name="Daum C."/>
            <person name="Ramamoorthy G.K."/>
            <person name="Gryganskyi A."/>
            <person name="Culley D."/>
            <person name="Magnuson J.K."/>
            <person name="James T.Y."/>
            <person name="O'Malley M.A."/>
            <person name="Stajich J.E."/>
            <person name="Spatafora J.W."/>
            <person name="Visel A."/>
            <person name="Grigoriev I.V."/>
        </authorList>
    </citation>
    <scope>NUCLEOTIDE SEQUENCE [LARGE SCALE GENOMIC DNA]</scope>
    <source>
        <strain evidence="4 5">PL171</strain>
    </source>
</reference>
<dbReference type="Pfam" id="PF00501">
    <property type="entry name" value="AMP-binding"/>
    <property type="match status" value="1"/>
</dbReference>
<keyword evidence="2" id="KW-0436">Ligase</keyword>